<organism evidence="2 4">
    <name type="scientific">Acutalibacter muris</name>
    <dbReference type="NCBI Taxonomy" id="1796620"/>
    <lineage>
        <taxon>Bacteria</taxon>
        <taxon>Bacillati</taxon>
        <taxon>Bacillota</taxon>
        <taxon>Clostridia</taxon>
        <taxon>Eubacteriales</taxon>
        <taxon>Acutalibacteraceae</taxon>
        <taxon>Acutalibacter</taxon>
    </lineage>
</organism>
<evidence type="ECO:0000313" key="2">
    <source>
        <dbReference type="EMBL" id="QQR30707.1"/>
    </source>
</evidence>
<accession>A0A1Z2XSU3</accession>
<gene>
    <name evidence="1" type="ORF">ADH66_12800</name>
    <name evidence="2" type="ORF">I5Q82_03110</name>
</gene>
<dbReference type="EMBL" id="CP021422">
    <property type="protein sequence ID" value="ASB41451.1"/>
    <property type="molecule type" value="Genomic_DNA"/>
</dbReference>
<dbReference type="RefSeq" id="WP_066540014.1">
    <property type="nucleotide sequence ID" value="NZ_CP021422.1"/>
</dbReference>
<dbReference type="EMBL" id="CP065321">
    <property type="protein sequence ID" value="QQR30707.1"/>
    <property type="molecule type" value="Genomic_DNA"/>
</dbReference>
<reference evidence="1" key="1">
    <citation type="journal article" date="2017" name="Genome Announc.">
        <title>High-Quality Whole-Genome Sequences of the Oligo-Mouse-Microbiota Bacterial Community.</title>
        <authorList>
            <person name="Garzetti D."/>
            <person name="Brugiroux S."/>
            <person name="Bunk B."/>
            <person name="Pukall R."/>
            <person name="McCoy K.D."/>
            <person name="Macpherson A.J."/>
            <person name="Stecher B."/>
        </authorList>
    </citation>
    <scope>NUCLEOTIDE SEQUENCE</scope>
    <source>
        <strain evidence="1">KB18</strain>
    </source>
</reference>
<sequence>MNHPYEDILYIKRPPLKHPKMPVEKQAKCYAPFDALRGFSLAILTKQAERQMVTRITLSEDAQVEIDGKLHMIQPGDKVAVTYFRLERAVGDLELGLYTRETGQVEDIDTQTGILFLSTACIPIEEIIEIESETFPIGYADQEVEPYAGSGQT</sequence>
<evidence type="ECO:0000313" key="4">
    <source>
        <dbReference type="Proteomes" id="UP000596035"/>
    </source>
</evidence>
<dbReference type="Proteomes" id="UP000196710">
    <property type="component" value="Chromosome"/>
</dbReference>
<protein>
    <submittedName>
        <fullName evidence="2">Uncharacterized protein</fullName>
    </submittedName>
</protein>
<evidence type="ECO:0000313" key="1">
    <source>
        <dbReference type="EMBL" id="ASB41451.1"/>
    </source>
</evidence>
<dbReference type="AlphaFoldDB" id="A0A1Z2XSU3"/>
<dbReference type="Proteomes" id="UP000596035">
    <property type="component" value="Chromosome"/>
</dbReference>
<reference evidence="3" key="2">
    <citation type="submission" date="2017-05" db="EMBL/GenBank/DDBJ databases">
        <title>Improved OligoMM genomes.</title>
        <authorList>
            <person name="Garzetti D."/>
        </authorList>
    </citation>
    <scope>NUCLEOTIDE SEQUENCE [LARGE SCALE GENOMIC DNA]</scope>
    <source>
        <strain evidence="3">KB18</strain>
    </source>
</reference>
<reference evidence="2 4" key="3">
    <citation type="submission" date="2020-11" db="EMBL/GenBank/DDBJ databases">
        <title>Closed and high quality bacterial genomes of the OMM12 community.</title>
        <authorList>
            <person name="Marbouty M."/>
            <person name="Lamy-Besnier Q."/>
            <person name="Debarbieux L."/>
            <person name="Koszul R."/>
        </authorList>
    </citation>
    <scope>NUCLEOTIDE SEQUENCE [LARGE SCALE GENOMIC DNA]</scope>
    <source>
        <strain evidence="2 4">KB18</strain>
    </source>
</reference>
<dbReference type="KEGG" id="amur:ADH66_12800"/>
<evidence type="ECO:0000313" key="3">
    <source>
        <dbReference type="Proteomes" id="UP000196710"/>
    </source>
</evidence>
<name>A0A1Z2XSU3_9FIRM</name>
<keyword evidence="3" id="KW-1185">Reference proteome</keyword>
<proteinExistence type="predicted"/>